<organism evidence="2 3">
    <name type="scientific">Cystobacter fuscus (strain ATCC 25194 / DSM 2262 / NBRC 100088 / M29)</name>
    <dbReference type="NCBI Taxonomy" id="1242864"/>
    <lineage>
        <taxon>Bacteria</taxon>
        <taxon>Pseudomonadati</taxon>
        <taxon>Myxococcota</taxon>
        <taxon>Myxococcia</taxon>
        <taxon>Myxococcales</taxon>
        <taxon>Cystobacterineae</taxon>
        <taxon>Archangiaceae</taxon>
        <taxon>Cystobacter</taxon>
    </lineage>
</organism>
<evidence type="ECO:0000313" key="2">
    <source>
        <dbReference type="EMBL" id="EPX61227.1"/>
    </source>
</evidence>
<gene>
    <name evidence="2" type="ORF">D187_001010</name>
</gene>
<feature type="region of interest" description="Disordered" evidence="1">
    <location>
        <begin position="35"/>
        <end position="67"/>
    </location>
</feature>
<evidence type="ECO:0000256" key="1">
    <source>
        <dbReference type="SAM" id="MobiDB-lite"/>
    </source>
</evidence>
<dbReference type="Proteomes" id="UP000011682">
    <property type="component" value="Unassembled WGS sequence"/>
</dbReference>
<dbReference type="EMBL" id="ANAH02000010">
    <property type="protein sequence ID" value="EPX61227.1"/>
    <property type="molecule type" value="Genomic_DNA"/>
</dbReference>
<comment type="caution">
    <text evidence="2">The sequence shown here is derived from an EMBL/GenBank/DDBJ whole genome shotgun (WGS) entry which is preliminary data.</text>
</comment>
<keyword evidence="3" id="KW-1185">Reference proteome</keyword>
<accession>S9PFQ7</accession>
<protein>
    <submittedName>
        <fullName evidence="2">Uncharacterized protein</fullName>
    </submittedName>
</protein>
<name>S9PFQ7_CYSF2</name>
<sequence>MYVHLPGPFATVVWTDFPFLPLVPPGPLSLPRHVEEGEVSQCQAPGGARGASHHDRSAQHQLASGRE</sequence>
<evidence type="ECO:0000313" key="3">
    <source>
        <dbReference type="Proteomes" id="UP000011682"/>
    </source>
</evidence>
<dbReference type="AlphaFoldDB" id="S9PFQ7"/>
<reference evidence="2" key="1">
    <citation type="submission" date="2013-05" db="EMBL/GenBank/DDBJ databases">
        <title>Genome assembly of Cystobacter fuscus DSM 2262.</title>
        <authorList>
            <person name="Sharma G."/>
            <person name="Khatri I."/>
            <person name="Kaur C."/>
            <person name="Mayilraj S."/>
            <person name="Subramanian S."/>
        </authorList>
    </citation>
    <scope>NUCLEOTIDE SEQUENCE [LARGE SCALE GENOMIC DNA]</scope>
    <source>
        <strain evidence="2">DSM 2262</strain>
    </source>
</reference>
<proteinExistence type="predicted"/>